<keyword evidence="10" id="KW-1185">Reference proteome</keyword>
<dbReference type="EMBL" id="UYIG01000001">
    <property type="protein sequence ID" value="VDG26582.1"/>
    <property type="molecule type" value="Genomic_DNA"/>
</dbReference>
<evidence type="ECO:0000256" key="6">
    <source>
        <dbReference type="ARBA" id="ARBA00022683"/>
    </source>
</evidence>
<comment type="subcellular location">
    <subcellularLocation>
        <location evidence="1">Cytoplasm</location>
    </subcellularLocation>
</comment>
<dbReference type="AlphaFoldDB" id="A0A660E3Q2"/>
<keyword evidence="4" id="KW-0762">Sugar transport</keyword>
<dbReference type="PROSITE" id="PS51101">
    <property type="entry name" value="PTS_EIIB_TYPE_4"/>
    <property type="match status" value="1"/>
</dbReference>
<dbReference type="OrthoDB" id="9788818at2"/>
<protein>
    <submittedName>
        <fullName evidence="9">PTS family mannose porter, IIAB component [Lactobacillus casei LC2W]</fullName>
    </submittedName>
</protein>
<evidence type="ECO:0000259" key="8">
    <source>
        <dbReference type="PROSITE" id="PS51101"/>
    </source>
</evidence>
<keyword evidence="2" id="KW-0813">Transport</keyword>
<evidence type="ECO:0000256" key="7">
    <source>
        <dbReference type="ARBA" id="ARBA00022777"/>
    </source>
</evidence>
<dbReference type="Proteomes" id="UP000289996">
    <property type="component" value="Unassembled WGS sequence"/>
</dbReference>
<reference evidence="9 10" key="1">
    <citation type="submission" date="2018-11" db="EMBL/GenBank/DDBJ databases">
        <authorList>
            <person name="Wuyts S."/>
        </authorList>
    </citation>
    <scope>NUCLEOTIDE SEQUENCE [LARGE SCALE GENOMIC DNA]</scope>
    <source>
        <strain evidence="9">Lactobacillus mudanjiangensis AMBF249</strain>
    </source>
</reference>
<organism evidence="9 10">
    <name type="scientific">Lactiplantibacillus mudanjiangensis</name>
    <dbReference type="NCBI Taxonomy" id="1296538"/>
    <lineage>
        <taxon>Bacteria</taxon>
        <taxon>Bacillati</taxon>
        <taxon>Bacillota</taxon>
        <taxon>Bacilli</taxon>
        <taxon>Lactobacillales</taxon>
        <taxon>Lactobacillaceae</taxon>
        <taxon>Lactiplantibacillus</taxon>
    </lineage>
</organism>
<dbReference type="GO" id="GO:0016301">
    <property type="term" value="F:kinase activity"/>
    <property type="evidence" value="ECO:0007669"/>
    <property type="project" value="UniProtKB-KW"/>
</dbReference>
<evidence type="ECO:0000256" key="1">
    <source>
        <dbReference type="ARBA" id="ARBA00004496"/>
    </source>
</evidence>
<evidence type="ECO:0000313" key="10">
    <source>
        <dbReference type="Proteomes" id="UP000289996"/>
    </source>
</evidence>
<evidence type="ECO:0000313" key="9">
    <source>
        <dbReference type="EMBL" id="VDG26582.1"/>
    </source>
</evidence>
<evidence type="ECO:0000256" key="3">
    <source>
        <dbReference type="ARBA" id="ARBA00022490"/>
    </source>
</evidence>
<feature type="domain" description="PTS EIIB type-4" evidence="8">
    <location>
        <begin position="1"/>
        <end position="163"/>
    </location>
</feature>
<dbReference type="GO" id="GO:0005737">
    <property type="term" value="C:cytoplasm"/>
    <property type="evidence" value="ECO:0007669"/>
    <property type="project" value="UniProtKB-SubCell"/>
</dbReference>
<dbReference type="RefSeq" id="WP_130844371.1">
    <property type="nucleotide sequence ID" value="NZ_BJDY01000003.1"/>
</dbReference>
<keyword evidence="7" id="KW-0418">Kinase</keyword>
<keyword evidence="3" id="KW-0963">Cytoplasm</keyword>
<evidence type="ECO:0000256" key="5">
    <source>
        <dbReference type="ARBA" id="ARBA00022679"/>
    </source>
</evidence>
<dbReference type="GO" id="GO:0009401">
    <property type="term" value="P:phosphoenolpyruvate-dependent sugar phosphotransferase system"/>
    <property type="evidence" value="ECO:0007669"/>
    <property type="project" value="UniProtKB-KW"/>
</dbReference>
<dbReference type="InterPro" id="IPR004720">
    <property type="entry name" value="PTS_IIB_sorbose-sp"/>
</dbReference>
<dbReference type="SUPFAM" id="SSF52728">
    <property type="entry name" value="PTS IIb component"/>
    <property type="match status" value="1"/>
</dbReference>
<sequence>MTVVLGRIDQRLIHGIVVNQWAAETQAKRYMVVDDEVSQNEDLKASMRLSKPTGTGMSIINTEKAIHNFQNGNYDAQRVFLIAKEPSTMLKLMDAGVEIPKLDIGIVFAEDGRTLISKFVSLNAQEVADLKTIEQRGVPVDIKYVPTDIPESFDKAITGKTFN</sequence>
<gene>
    <name evidence="9" type="ORF">MUDAN_MDHGFNIF_00023</name>
</gene>
<name>A0A660E3Q2_9LACO</name>
<dbReference type="Pfam" id="PF03830">
    <property type="entry name" value="PTSIIB_sorb"/>
    <property type="match status" value="1"/>
</dbReference>
<keyword evidence="5" id="KW-0808">Transferase</keyword>
<proteinExistence type="predicted"/>
<dbReference type="InterPro" id="IPR036667">
    <property type="entry name" value="PTS_IIB_sorbose-sp_sf"/>
</dbReference>
<accession>A0A660E3Q2</accession>
<dbReference type="Gene3D" id="3.40.35.10">
    <property type="entry name" value="Phosphotransferase system, sorbose subfamily IIB component"/>
    <property type="match status" value="1"/>
</dbReference>
<evidence type="ECO:0000256" key="2">
    <source>
        <dbReference type="ARBA" id="ARBA00022448"/>
    </source>
</evidence>
<evidence type="ECO:0000256" key="4">
    <source>
        <dbReference type="ARBA" id="ARBA00022597"/>
    </source>
</evidence>
<keyword evidence="6" id="KW-0598">Phosphotransferase system</keyword>
<dbReference type="GO" id="GO:0008982">
    <property type="term" value="F:protein-N(PI)-phosphohistidine-sugar phosphotransferase activity"/>
    <property type="evidence" value="ECO:0007669"/>
    <property type="project" value="InterPro"/>
</dbReference>